<protein>
    <submittedName>
        <fullName evidence="1">Uncharacterized protein</fullName>
    </submittedName>
</protein>
<evidence type="ECO:0000313" key="2">
    <source>
        <dbReference type="Proteomes" id="UP000664940"/>
    </source>
</evidence>
<comment type="caution">
    <text evidence="1">The sequence shown here is derived from an EMBL/GenBank/DDBJ whole genome shotgun (WGS) entry which is preliminary data.</text>
</comment>
<reference evidence="1 2" key="1">
    <citation type="journal article" date="2020" name="Nature">
        <title>Six reference-quality genomes reveal evolution of bat adaptations.</title>
        <authorList>
            <person name="Jebb D."/>
            <person name="Huang Z."/>
            <person name="Pippel M."/>
            <person name="Hughes G.M."/>
            <person name="Lavrichenko K."/>
            <person name="Devanna P."/>
            <person name="Winkler S."/>
            <person name="Jermiin L.S."/>
            <person name="Skirmuntt E.C."/>
            <person name="Katzourakis A."/>
            <person name="Burkitt-Gray L."/>
            <person name="Ray D.A."/>
            <person name="Sullivan K.A.M."/>
            <person name="Roscito J.G."/>
            <person name="Kirilenko B.M."/>
            <person name="Davalos L.M."/>
            <person name="Corthals A.P."/>
            <person name="Power M.L."/>
            <person name="Jones G."/>
            <person name="Ransome R.D."/>
            <person name="Dechmann D.K.N."/>
            <person name="Locatelli A.G."/>
            <person name="Puechmaille S.J."/>
            <person name="Fedrigo O."/>
            <person name="Jarvis E.D."/>
            <person name="Hiller M."/>
            <person name="Vernes S.C."/>
            <person name="Myers E.W."/>
            <person name="Teeling E.C."/>
        </authorList>
    </citation>
    <scope>NUCLEOTIDE SEQUENCE [LARGE SCALE GENOMIC DNA]</scope>
    <source>
        <strain evidence="1">Bat1K_MPI-CBG_1</strain>
    </source>
</reference>
<dbReference type="AlphaFoldDB" id="A0A834E1N8"/>
<organism evidence="1 2">
    <name type="scientific">Phyllostomus discolor</name>
    <name type="common">pale spear-nosed bat</name>
    <dbReference type="NCBI Taxonomy" id="89673"/>
    <lineage>
        <taxon>Eukaryota</taxon>
        <taxon>Metazoa</taxon>
        <taxon>Chordata</taxon>
        <taxon>Craniata</taxon>
        <taxon>Vertebrata</taxon>
        <taxon>Euteleostomi</taxon>
        <taxon>Mammalia</taxon>
        <taxon>Eutheria</taxon>
        <taxon>Laurasiatheria</taxon>
        <taxon>Chiroptera</taxon>
        <taxon>Yangochiroptera</taxon>
        <taxon>Phyllostomidae</taxon>
        <taxon>Phyllostominae</taxon>
        <taxon>Phyllostomus</taxon>
    </lineage>
</organism>
<gene>
    <name evidence="1" type="ORF">HJG60_011306</name>
</gene>
<dbReference type="Proteomes" id="UP000664940">
    <property type="component" value="Unassembled WGS sequence"/>
</dbReference>
<dbReference type="EMBL" id="JABVXQ010000006">
    <property type="protein sequence ID" value="KAF6104350.1"/>
    <property type="molecule type" value="Genomic_DNA"/>
</dbReference>
<proteinExistence type="predicted"/>
<evidence type="ECO:0000313" key="1">
    <source>
        <dbReference type="EMBL" id="KAF6104350.1"/>
    </source>
</evidence>
<name>A0A834E1N8_9CHIR</name>
<sequence length="130" mass="14544">MARRWSPGSQPRTRVLTRNQTRWHHELNFPDSRTMRNKCPLLTPPSQSLALGCGSLSNEDKSLDSVGRSLGIHTLLASYLCATTFSQPKCGVLQHLLPKRTFVHSFVCSFILSADFFKVHALCRVLCCGV</sequence>
<accession>A0A834E1N8</accession>